<evidence type="ECO:0000256" key="2">
    <source>
        <dbReference type="ARBA" id="ARBA00023015"/>
    </source>
</evidence>
<organism evidence="7 8">
    <name type="scientific">Plastoroseomonas hellenica</name>
    <dbReference type="NCBI Taxonomy" id="2687306"/>
    <lineage>
        <taxon>Bacteria</taxon>
        <taxon>Pseudomonadati</taxon>
        <taxon>Pseudomonadota</taxon>
        <taxon>Alphaproteobacteria</taxon>
        <taxon>Acetobacterales</taxon>
        <taxon>Acetobacteraceae</taxon>
        <taxon>Plastoroseomonas</taxon>
    </lineage>
</organism>
<dbReference type="SUPFAM" id="SSF46785">
    <property type="entry name" value="Winged helix' DNA-binding domain"/>
    <property type="match status" value="1"/>
</dbReference>
<keyword evidence="3" id="KW-0238">DNA-binding</keyword>
<evidence type="ECO:0000256" key="4">
    <source>
        <dbReference type="ARBA" id="ARBA00023159"/>
    </source>
</evidence>
<name>A0ABS5F8D0_9PROT</name>
<comment type="caution">
    <text evidence="7">The sequence shown here is derived from an EMBL/GenBank/DDBJ whole genome shotgun (WGS) entry which is preliminary data.</text>
</comment>
<dbReference type="InterPro" id="IPR000847">
    <property type="entry name" value="LysR_HTH_N"/>
</dbReference>
<accession>A0ABS5F8D0</accession>
<feature type="domain" description="HTH lysR-type" evidence="6">
    <location>
        <begin position="1"/>
        <end position="58"/>
    </location>
</feature>
<comment type="similarity">
    <text evidence="1">Belongs to the LysR transcriptional regulatory family.</text>
</comment>
<keyword evidence="5" id="KW-0804">Transcription</keyword>
<protein>
    <submittedName>
        <fullName evidence="7">LysR family transcriptional regulator</fullName>
    </submittedName>
</protein>
<proteinExistence type="inferred from homology"/>
<dbReference type="InterPro" id="IPR036390">
    <property type="entry name" value="WH_DNA-bd_sf"/>
</dbReference>
<evidence type="ECO:0000259" key="6">
    <source>
        <dbReference type="PROSITE" id="PS50931"/>
    </source>
</evidence>
<evidence type="ECO:0000256" key="5">
    <source>
        <dbReference type="ARBA" id="ARBA00023163"/>
    </source>
</evidence>
<reference evidence="8" key="1">
    <citation type="journal article" date="2021" name="Syst. Appl. Microbiol.">
        <title>Roseomonas hellenica sp. nov., isolated from roots of wild-growing Alkanna tinctoria.</title>
        <authorList>
            <person name="Rat A."/>
            <person name="Naranjo H.D."/>
            <person name="Lebbe L."/>
            <person name="Cnockaert M."/>
            <person name="Krigas N."/>
            <person name="Grigoriadou K."/>
            <person name="Maloupa E."/>
            <person name="Willems A."/>
        </authorList>
    </citation>
    <scope>NUCLEOTIDE SEQUENCE [LARGE SCALE GENOMIC DNA]</scope>
    <source>
        <strain evidence="8">LMG 31523</strain>
    </source>
</reference>
<dbReference type="Gene3D" id="1.10.10.10">
    <property type="entry name" value="Winged helix-like DNA-binding domain superfamily/Winged helix DNA-binding domain"/>
    <property type="match status" value="1"/>
</dbReference>
<dbReference type="RefSeq" id="WP_211856890.1">
    <property type="nucleotide sequence ID" value="NZ_JAAGBB010000069.1"/>
</dbReference>
<dbReference type="Gene3D" id="3.40.190.10">
    <property type="entry name" value="Periplasmic binding protein-like II"/>
    <property type="match status" value="2"/>
</dbReference>
<dbReference type="PANTHER" id="PTHR30293">
    <property type="entry name" value="TRANSCRIPTIONAL REGULATORY PROTEIN NAC-RELATED"/>
    <property type="match status" value="1"/>
</dbReference>
<keyword evidence="8" id="KW-1185">Reference proteome</keyword>
<evidence type="ECO:0000256" key="1">
    <source>
        <dbReference type="ARBA" id="ARBA00009437"/>
    </source>
</evidence>
<dbReference type="PANTHER" id="PTHR30293:SF0">
    <property type="entry name" value="NITROGEN ASSIMILATION REGULATORY PROTEIN NAC"/>
    <property type="match status" value="1"/>
</dbReference>
<gene>
    <name evidence="7" type="ORF">GXW71_30945</name>
</gene>
<dbReference type="InterPro" id="IPR005119">
    <property type="entry name" value="LysR_subst-bd"/>
</dbReference>
<dbReference type="InterPro" id="IPR036388">
    <property type="entry name" value="WH-like_DNA-bd_sf"/>
</dbReference>
<evidence type="ECO:0000256" key="3">
    <source>
        <dbReference type="ARBA" id="ARBA00023125"/>
    </source>
</evidence>
<dbReference type="SUPFAM" id="SSF53850">
    <property type="entry name" value="Periplasmic binding protein-like II"/>
    <property type="match status" value="1"/>
</dbReference>
<dbReference type="PRINTS" id="PR00039">
    <property type="entry name" value="HTHLYSR"/>
</dbReference>
<sequence length="303" mass="31978">MDLRRLRSFREVAAAGSLSRAADRMRLAQPALSRQVALLEAELGARLFDRHGRGMQLTEAGQALLDRIEGPLRQLEAAAEEVRALSGAIAGQVALGMMPTVAAVLAAELAQAVAEAHPGIALRIVEGYTGHLVEWLQRGATDATLLYGPAADLHLRARPVFTEELVLAGRPGSLPGATVTLAEAARHPLILPSRPHGLRAVVETAAAAARIALPVRFEADSFAVLKDLTGRGLGFAILPRSAIAAEAAAGRLGIARLHRPRIRRQVVLALPPGRAPGRATEAVLAVLEAVIRRHAEAGDWMAA</sequence>
<dbReference type="PROSITE" id="PS50931">
    <property type="entry name" value="HTH_LYSR"/>
    <property type="match status" value="1"/>
</dbReference>
<keyword evidence="4" id="KW-0010">Activator</keyword>
<dbReference type="Proteomes" id="UP001196870">
    <property type="component" value="Unassembled WGS sequence"/>
</dbReference>
<dbReference type="EMBL" id="JAAGBB010000069">
    <property type="protein sequence ID" value="MBR0668807.1"/>
    <property type="molecule type" value="Genomic_DNA"/>
</dbReference>
<evidence type="ECO:0000313" key="7">
    <source>
        <dbReference type="EMBL" id="MBR0668807.1"/>
    </source>
</evidence>
<evidence type="ECO:0000313" key="8">
    <source>
        <dbReference type="Proteomes" id="UP001196870"/>
    </source>
</evidence>
<dbReference type="Pfam" id="PF03466">
    <property type="entry name" value="LysR_substrate"/>
    <property type="match status" value="1"/>
</dbReference>
<dbReference type="Pfam" id="PF00126">
    <property type="entry name" value="HTH_1"/>
    <property type="match status" value="1"/>
</dbReference>
<keyword evidence="2" id="KW-0805">Transcription regulation</keyword>